<keyword evidence="7" id="KW-0449">Lipoprotein</keyword>
<evidence type="ECO:0000256" key="3">
    <source>
        <dbReference type="ARBA" id="ARBA00023316"/>
    </source>
</evidence>
<proteinExistence type="inferred from homology"/>
<accession>A0A1H3E622</accession>
<dbReference type="InterPro" id="IPR036908">
    <property type="entry name" value="RlpA-like_sf"/>
</dbReference>
<evidence type="ECO:0000256" key="1">
    <source>
        <dbReference type="ARBA" id="ARBA00022729"/>
    </source>
</evidence>
<evidence type="ECO:0000256" key="2">
    <source>
        <dbReference type="ARBA" id="ARBA00023239"/>
    </source>
</evidence>
<dbReference type="Gene3D" id="3.30.70.1070">
    <property type="entry name" value="Sporulation related repeat"/>
    <property type="match status" value="1"/>
</dbReference>
<organism evidence="7 8">
    <name type="scientific">Nitrosomonas halophila</name>
    <dbReference type="NCBI Taxonomy" id="44576"/>
    <lineage>
        <taxon>Bacteria</taxon>
        <taxon>Pseudomonadati</taxon>
        <taxon>Pseudomonadota</taxon>
        <taxon>Betaproteobacteria</taxon>
        <taxon>Nitrosomonadales</taxon>
        <taxon>Nitrosomonadaceae</taxon>
        <taxon>Nitrosomonas</taxon>
    </lineage>
</organism>
<comment type="similarity">
    <text evidence="4 5">Belongs to the RlpA family.</text>
</comment>
<dbReference type="InterPro" id="IPR007730">
    <property type="entry name" value="SPOR-like_dom"/>
</dbReference>
<dbReference type="Pfam" id="PF05036">
    <property type="entry name" value="SPOR"/>
    <property type="match status" value="1"/>
</dbReference>
<dbReference type="SUPFAM" id="SSF110997">
    <property type="entry name" value="Sporulation related repeat"/>
    <property type="match status" value="1"/>
</dbReference>
<dbReference type="InterPro" id="IPR036680">
    <property type="entry name" value="SPOR-like_sf"/>
</dbReference>
<evidence type="ECO:0000313" key="8">
    <source>
        <dbReference type="Proteomes" id="UP000198640"/>
    </source>
</evidence>
<dbReference type="PROSITE" id="PS51724">
    <property type="entry name" value="SPOR"/>
    <property type="match status" value="1"/>
</dbReference>
<evidence type="ECO:0000259" key="6">
    <source>
        <dbReference type="PROSITE" id="PS51724"/>
    </source>
</evidence>
<dbReference type="EC" id="4.2.2.-" evidence="4"/>
<dbReference type="Pfam" id="PF03330">
    <property type="entry name" value="DPBB_1"/>
    <property type="match status" value="1"/>
</dbReference>
<evidence type="ECO:0000256" key="4">
    <source>
        <dbReference type="HAMAP-Rule" id="MF_02071"/>
    </source>
</evidence>
<dbReference type="PANTHER" id="PTHR34183:SF1">
    <property type="entry name" value="ENDOLYTIC PEPTIDOGLYCAN TRANSGLYCOSYLASE RLPA"/>
    <property type="match status" value="1"/>
</dbReference>
<comment type="function">
    <text evidence="4">Lytic transglycosylase with a strong preference for naked glycan strands that lack stem peptides.</text>
</comment>
<dbReference type="InterPro" id="IPR012997">
    <property type="entry name" value="RplA"/>
</dbReference>
<gene>
    <name evidence="4" type="primary">rlpA</name>
    <name evidence="7" type="ORF">SAMN05421881_100711</name>
</gene>
<name>A0A1H3E622_9PROT</name>
<dbReference type="PANTHER" id="PTHR34183">
    <property type="entry name" value="ENDOLYTIC PEPTIDOGLYCAN TRANSGLYCOSYLASE RLPA"/>
    <property type="match status" value="1"/>
</dbReference>
<reference evidence="7 8" key="1">
    <citation type="submission" date="2016-10" db="EMBL/GenBank/DDBJ databases">
        <authorList>
            <person name="de Groot N.N."/>
        </authorList>
    </citation>
    <scope>NUCLEOTIDE SEQUENCE [LARGE SCALE GENOMIC DNA]</scope>
    <source>
        <strain evidence="7 8">Nm1</strain>
    </source>
</reference>
<keyword evidence="1" id="KW-0732">Signal</keyword>
<dbReference type="EMBL" id="FNOY01000007">
    <property type="protein sequence ID" value="SDX73384.1"/>
    <property type="molecule type" value="Genomic_DNA"/>
</dbReference>
<sequence length="308" mass="33868">MTNQPDLSRRNMMPLIPFLVIATLYLTSCNSLSPSKQSANRIDKQYSSHAIKGGGYYLDDGPGHNPPANLDAISDAVPRKEALRTANMRPYVALGKTYTPMTRLEPYKERGHASWYGRRYHGKKTASGEIYDMYAMTAAHPTLPIPSYARVTHLQNGKSVIVRINDRGPFLSNRLIDLSYVAAYKLNILANGSAWVEVESIVPGQASAHLDQNQTPSAMALKSSSQASELYYLQLAAFGSARSAHNYLAQLRSDLPAMSQQARIDETSGLYKILVGPFENRHSAGQAADIITESISIKPMLVQHTAVD</sequence>
<dbReference type="SUPFAM" id="SSF50685">
    <property type="entry name" value="Barwin-like endoglucanases"/>
    <property type="match status" value="1"/>
</dbReference>
<dbReference type="RefSeq" id="WP_245725064.1">
    <property type="nucleotide sequence ID" value="NZ_FNOY01000007.1"/>
</dbReference>
<dbReference type="CDD" id="cd22268">
    <property type="entry name" value="DPBB_RlpA-like"/>
    <property type="match status" value="1"/>
</dbReference>
<dbReference type="NCBIfam" id="TIGR00413">
    <property type="entry name" value="rlpA"/>
    <property type="match status" value="1"/>
</dbReference>
<dbReference type="GO" id="GO:0071555">
    <property type="term" value="P:cell wall organization"/>
    <property type="evidence" value="ECO:0007669"/>
    <property type="project" value="UniProtKB-KW"/>
</dbReference>
<feature type="domain" description="SPOR" evidence="6">
    <location>
        <begin position="225"/>
        <end position="304"/>
    </location>
</feature>
<keyword evidence="3 4" id="KW-0961">Cell wall biogenesis/degradation</keyword>
<dbReference type="GO" id="GO:0008932">
    <property type="term" value="F:lytic endotransglycosylase activity"/>
    <property type="evidence" value="ECO:0007669"/>
    <property type="project" value="UniProtKB-UniRule"/>
</dbReference>
<dbReference type="Proteomes" id="UP000198640">
    <property type="component" value="Unassembled WGS sequence"/>
</dbReference>
<dbReference type="STRING" id="44576.SAMN05421881_100711"/>
<dbReference type="InterPro" id="IPR009009">
    <property type="entry name" value="RlpA-like_DPBB"/>
</dbReference>
<dbReference type="AlphaFoldDB" id="A0A1H3E622"/>
<dbReference type="GO" id="GO:0000270">
    <property type="term" value="P:peptidoglycan metabolic process"/>
    <property type="evidence" value="ECO:0007669"/>
    <property type="project" value="UniProtKB-UniRule"/>
</dbReference>
<dbReference type="GO" id="GO:0042834">
    <property type="term" value="F:peptidoglycan binding"/>
    <property type="evidence" value="ECO:0007669"/>
    <property type="project" value="InterPro"/>
</dbReference>
<evidence type="ECO:0000313" key="7">
    <source>
        <dbReference type="EMBL" id="SDX73384.1"/>
    </source>
</evidence>
<protein>
    <recommendedName>
        <fullName evidence="4">Endolytic peptidoglycan transglycosylase RlpA</fullName>
        <ecNumber evidence="4">4.2.2.-</ecNumber>
    </recommendedName>
</protein>
<dbReference type="FunFam" id="2.40.40.10:FF:000003">
    <property type="entry name" value="Endolytic peptidoglycan transglycosylase RlpA"/>
    <property type="match status" value="1"/>
</dbReference>
<keyword evidence="2 4" id="KW-0456">Lyase</keyword>
<dbReference type="Gene3D" id="2.40.40.10">
    <property type="entry name" value="RlpA-like domain"/>
    <property type="match status" value="1"/>
</dbReference>
<dbReference type="HAMAP" id="MF_02071">
    <property type="entry name" value="RlpA"/>
    <property type="match status" value="1"/>
</dbReference>
<keyword evidence="8" id="KW-1185">Reference proteome</keyword>
<dbReference type="InterPro" id="IPR034718">
    <property type="entry name" value="RlpA"/>
</dbReference>
<evidence type="ECO:0000256" key="5">
    <source>
        <dbReference type="RuleBase" id="RU003495"/>
    </source>
</evidence>